<reference evidence="2" key="1">
    <citation type="submission" date="2017-02" db="EMBL/GenBank/DDBJ databases">
        <authorList>
            <person name="Furmanczyk E.M."/>
        </authorList>
    </citation>
    <scope>NUCLEOTIDE SEQUENCE [LARGE SCALE GENOMIC DNA]</scope>
    <source>
        <strain evidence="2">AP3_22</strain>
    </source>
</reference>
<organism evidence="1 2">
    <name type="scientific">Pseudomonas laurylsulfativorans</name>
    <dbReference type="NCBI Taxonomy" id="1943631"/>
    <lineage>
        <taxon>Bacteria</taxon>
        <taxon>Pseudomonadati</taxon>
        <taxon>Pseudomonadota</taxon>
        <taxon>Gammaproteobacteria</taxon>
        <taxon>Pseudomonadales</taxon>
        <taxon>Pseudomonadaceae</taxon>
        <taxon>Pseudomonas</taxon>
    </lineage>
</organism>
<proteinExistence type="predicted"/>
<comment type="caution">
    <text evidence="1">The sequence shown here is derived from an EMBL/GenBank/DDBJ whole genome shotgun (WGS) entry which is preliminary data.</text>
</comment>
<sequence>MKAQLRHAYQTGKLVLFAGAGVSANLGLPSWSQLTSRLANELGYDPEIFASYGNHLALAEFYRRKKGTLGPLRSWMDREWHKEGIDIGGSEIHRLIAQGNFSKIYTTNYDRWLELAHDYYGIPYTKVASVADLVTAQEGCREIVKFHGDFDDDASIVLDETSYYERLDFESPLDIKLRHDVLGNSVLFIGYSISDLNIRLLFYRLTKMWGNHARAPARPKSYLFTNRPNPVAEEVLGHWGIEMLVSEEDDRQTALTEFLAELVQR</sequence>
<dbReference type="Pfam" id="PF13289">
    <property type="entry name" value="SIR2_2"/>
    <property type="match status" value="1"/>
</dbReference>
<dbReference type="Gene3D" id="3.40.50.1220">
    <property type="entry name" value="TPP-binding domain"/>
    <property type="match status" value="1"/>
</dbReference>
<protein>
    <submittedName>
        <fullName evidence="1">Sir2 family NAD-dependent protein deacetylase</fullName>
    </submittedName>
</protein>
<accession>A0A2S3VR64</accession>
<name>A0A2S3VR64_9PSED</name>
<dbReference type="InterPro" id="IPR014583">
    <property type="entry name" value="Uncharacterised_Sir2-like"/>
</dbReference>
<dbReference type="EMBL" id="MUJK01000003">
    <property type="protein sequence ID" value="POF42446.1"/>
    <property type="molecule type" value="Genomic_DNA"/>
</dbReference>
<keyword evidence="2" id="KW-1185">Reference proteome</keyword>
<dbReference type="InterPro" id="IPR029035">
    <property type="entry name" value="DHS-like_NAD/FAD-binding_dom"/>
</dbReference>
<dbReference type="OrthoDB" id="95129at2"/>
<gene>
    <name evidence="1" type="ORF">B0D71_13600</name>
</gene>
<dbReference type="Proteomes" id="UP000237440">
    <property type="component" value="Unassembled WGS sequence"/>
</dbReference>
<dbReference type="PIRSF" id="PIRSF033541">
    <property type="entry name" value="ORF25P_Sir2"/>
    <property type="match status" value="1"/>
</dbReference>
<evidence type="ECO:0000313" key="2">
    <source>
        <dbReference type="Proteomes" id="UP000237440"/>
    </source>
</evidence>
<dbReference type="AlphaFoldDB" id="A0A2S3VR64"/>
<dbReference type="RefSeq" id="WP_103395237.1">
    <property type="nucleotide sequence ID" value="NZ_MUJK01000003.1"/>
</dbReference>
<evidence type="ECO:0000313" key="1">
    <source>
        <dbReference type="EMBL" id="POF42446.1"/>
    </source>
</evidence>
<dbReference type="SUPFAM" id="SSF52467">
    <property type="entry name" value="DHS-like NAD/FAD-binding domain"/>
    <property type="match status" value="1"/>
</dbReference>